<dbReference type="eggNOG" id="COG0229">
    <property type="taxonomic scope" value="Bacteria"/>
</dbReference>
<keyword evidence="14" id="KW-1185">Reference proteome</keyword>
<proteinExistence type="inferred from homology"/>
<dbReference type="Pfam" id="PF01625">
    <property type="entry name" value="PMSR"/>
    <property type="match status" value="1"/>
</dbReference>
<comment type="similarity">
    <text evidence="1">In the C-terminal section; belongs to the MsrB Met sulfoxide reductase family.</text>
</comment>
<dbReference type="Pfam" id="PF01641">
    <property type="entry name" value="SelR"/>
    <property type="match status" value="1"/>
</dbReference>
<dbReference type="InterPro" id="IPR028427">
    <property type="entry name" value="Met_Sox_Rdtase_MsrB"/>
</dbReference>
<comment type="similarity">
    <text evidence="2">In the N-terminal section; belongs to the MsrA Met sulfoxide reductase family.</text>
</comment>
<dbReference type="EMBL" id="ACUX02000019">
    <property type="protein sequence ID" value="EEZ60546.1"/>
    <property type="molecule type" value="Genomic_DNA"/>
</dbReference>
<accession>D0WJJ8</accession>
<comment type="similarity">
    <text evidence="9">Belongs to the MsrB Met sulfoxide reductase family.</text>
</comment>
<evidence type="ECO:0000256" key="4">
    <source>
        <dbReference type="ARBA" id="ARBA00023268"/>
    </source>
</evidence>
<evidence type="ECO:0000256" key="9">
    <source>
        <dbReference type="HAMAP-Rule" id="MF_01400"/>
    </source>
</evidence>
<keyword evidence="11" id="KW-0732">Signal</keyword>
<dbReference type="HAMAP" id="MF_01400">
    <property type="entry name" value="MsrB"/>
    <property type="match status" value="1"/>
</dbReference>
<dbReference type="InterPro" id="IPR002569">
    <property type="entry name" value="Met_Sox_Rdtase_MsrA_dom"/>
</dbReference>
<dbReference type="GO" id="GO:0006979">
    <property type="term" value="P:response to oxidative stress"/>
    <property type="evidence" value="ECO:0007669"/>
    <property type="project" value="InterPro"/>
</dbReference>
<name>D0WJJ8_SLAES</name>
<keyword evidence="4" id="KW-0511">Multifunctional enzyme</keyword>
<evidence type="ECO:0000256" key="3">
    <source>
        <dbReference type="ARBA" id="ARBA00023002"/>
    </source>
</evidence>
<dbReference type="GeneID" id="85007953"/>
<reference evidence="13" key="1">
    <citation type="submission" date="2009-10" db="EMBL/GenBank/DDBJ databases">
        <authorList>
            <person name="Weinstock G."/>
            <person name="Sodergren E."/>
            <person name="Clifton S."/>
            <person name="Fulton L."/>
            <person name="Fulton B."/>
            <person name="Courtney L."/>
            <person name="Fronick C."/>
            <person name="Harrison M."/>
            <person name="Strong C."/>
            <person name="Farmer C."/>
            <person name="Delahaunty K."/>
            <person name="Markovic C."/>
            <person name="Hall O."/>
            <person name="Minx P."/>
            <person name="Tomlinson C."/>
            <person name="Mitreva M."/>
            <person name="Nelson J."/>
            <person name="Hou S."/>
            <person name="Wollam A."/>
            <person name="Pepin K.H."/>
            <person name="Johnson M."/>
            <person name="Bhonagiri V."/>
            <person name="Nash W.E."/>
            <person name="Warren W."/>
            <person name="Chinwalla A."/>
            <person name="Mardis E.R."/>
            <person name="Wilson R.K."/>
        </authorList>
    </citation>
    <scope>NUCLEOTIDE SEQUENCE [LARGE SCALE GENOMIC DNA]</scope>
    <source>
        <strain evidence="13">ATCC 700122</strain>
    </source>
</reference>
<dbReference type="SUPFAM" id="SSF51316">
    <property type="entry name" value="Mss4-like"/>
    <property type="match status" value="1"/>
</dbReference>
<dbReference type="Proteomes" id="UP000006001">
    <property type="component" value="Unassembled WGS sequence"/>
</dbReference>
<evidence type="ECO:0000313" key="13">
    <source>
        <dbReference type="EMBL" id="EEZ60546.1"/>
    </source>
</evidence>
<evidence type="ECO:0000256" key="6">
    <source>
        <dbReference type="ARBA" id="ARBA00047806"/>
    </source>
</evidence>
<comment type="catalytic activity">
    <reaction evidence="7 9">
        <text>L-methionyl-[protein] + [thioredoxin]-disulfide + H2O = L-methionyl-(R)-S-oxide-[protein] + [thioredoxin]-dithiol</text>
        <dbReference type="Rhea" id="RHEA:24164"/>
        <dbReference type="Rhea" id="RHEA-COMP:10698"/>
        <dbReference type="Rhea" id="RHEA-COMP:10700"/>
        <dbReference type="Rhea" id="RHEA-COMP:12313"/>
        <dbReference type="Rhea" id="RHEA-COMP:12314"/>
        <dbReference type="ChEBI" id="CHEBI:15377"/>
        <dbReference type="ChEBI" id="CHEBI:16044"/>
        <dbReference type="ChEBI" id="CHEBI:29950"/>
        <dbReference type="ChEBI" id="CHEBI:45764"/>
        <dbReference type="ChEBI" id="CHEBI:50058"/>
        <dbReference type="EC" id="1.8.4.12"/>
    </reaction>
</comment>
<feature type="signal peptide" evidence="11">
    <location>
        <begin position="1"/>
        <end position="22"/>
    </location>
</feature>
<dbReference type="PANTHER" id="PTHR10173:SF59">
    <property type="entry name" value="PEPTIDE METHIONINE SULFOXIDE REDUCTASE MSRA_MSRB"/>
    <property type="match status" value="1"/>
</dbReference>
<dbReference type="RefSeq" id="WP_006363313.1">
    <property type="nucleotide sequence ID" value="NZ_GG700631.1"/>
</dbReference>
<dbReference type="EC" id="1.8.4.12" evidence="9"/>
<feature type="domain" description="MsrB" evidence="12">
    <location>
        <begin position="262"/>
        <end position="385"/>
    </location>
</feature>
<dbReference type="PROSITE" id="PS51790">
    <property type="entry name" value="MSRB"/>
    <property type="match status" value="1"/>
</dbReference>
<comment type="caution">
    <text evidence="9">Lacks conserved residue(s) required for the propagation of feature annotation.</text>
</comment>
<dbReference type="GO" id="GO:0033744">
    <property type="term" value="F:L-methionine:thioredoxin-disulfide S-oxidoreductase activity"/>
    <property type="evidence" value="ECO:0007669"/>
    <property type="project" value="RHEA"/>
</dbReference>
<protein>
    <recommendedName>
        <fullName evidence="9 10">Multifunctional fusion protein</fullName>
    </recommendedName>
    <domain>
        <recommendedName>
            <fullName evidence="10">Peptide methionine sulfoxide reductase MsrA</fullName>
            <shortName evidence="10">Protein-methionine-S-oxide reductase</shortName>
            <ecNumber evidence="10">1.8.4.11</ecNumber>
        </recommendedName>
        <alternativeName>
            <fullName evidence="10">Peptide-methionine (S)-S-oxide reductase</fullName>
            <shortName evidence="10">Peptide Met(O) reductase</shortName>
        </alternativeName>
    </domain>
    <domain>
        <recommendedName>
            <fullName evidence="9">Peptide methionine sulfoxide reductase MsrB</fullName>
            <ecNumber evidence="9">1.8.4.12</ecNumber>
        </recommendedName>
        <alternativeName>
            <fullName evidence="9">Peptide-methionine (R)-S-oxide reductase</fullName>
        </alternativeName>
    </domain>
</protein>
<comment type="function">
    <text evidence="5 10">Has an important function as a repair enzyme for proteins that have been inactivated by oxidation. Catalyzes the reversible oxidation-reduction of methionine sulfoxide in proteins to methionine.</text>
</comment>
<evidence type="ECO:0000256" key="5">
    <source>
        <dbReference type="ARBA" id="ARBA00024679"/>
    </source>
</evidence>
<dbReference type="EC" id="1.8.4.11" evidence="10"/>
<keyword evidence="3 9" id="KW-0560">Oxidoreductase</keyword>
<dbReference type="GO" id="GO:0030091">
    <property type="term" value="P:protein repair"/>
    <property type="evidence" value="ECO:0007669"/>
    <property type="project" value="InterPro"/>
</dbReference>
<dbReference type="PANTHER" id="PTHR10173">
    <property type="entry name" value="METHIONINE SULFOXIDE REDUCTASE"/>
    <property type="match status" value="1"/>
</dbReference>
<dbReference type="Gene3D" id="2.170.150.20">
    <property type="entry name" value="Peptide methionine sulfoxide reductase"/>
    <property type="match status" value="1"/>
</dbReference>
<dbReference type="eggNOG" id="COG0225">
    <property type="taxonomic scope" value="Bacteria"/>
</dbReference>
<feature type="active site" evidence="10">
    <location>
        <position position="75"/>
    </location>
</feature>
<dbReference type="NCBIfam" id="TIGR00401">
    <property type="entry name" value="msrA"/>
    <property type="match status" value="1"/>
</dbReference>
<dbReference type="FunFam" id="2.170.150.20:FF:000003">
    <property type="entry name" value="Peptide methionine sulfoxide reductase MsrB"/>
    <property type="match status" value="1"/>
</dbReference>
<dbReference type="HAMAP" id="MF_01401">
    <property type="entry name" value="MsrA"/>
    <property type="match status" value="1"/>
</dbReference>
<dbReference type="InterPro" id="IPR011057">
    <property type="entry name" value="Mss4-like_sf"/>
</dbReference>
<evidence type="ECO:0000256" key="8">
    <source>
        <dbReference type="ARBA" id="ARBA00048782"/>
    </source>
</evidence>
<dbReference type="SUPFAM" id="SSF55068">
    <property type="entry name" value="Peptide methionine sulfoxide reductase"/>
    <property type="match status" value="1"/>
</dbReference>
<dbReference type="NCBIfam" id="TIGR00357">
    <property type="entry name" value="peptide-methionine (R)-S-oxide reductase MsrB"/>
    <property type="match status" value="1"/>
</dbReference>
<dbReference type="InterPro" id="IPR002579">
    <property type="entry name" value="Met_Sox_Rdtase_MsrB_dom"/>
</dbReference>
<dbReference type="Gene3D" id="3.30.1060.10">
    <property type="entry name" value="Peptide methionine sulphoxide reductase MsrA"/>
    <property type="match status" value="1"/>
</dbReference>
<evidence type="ECO:0000256" key="11">
    <source>
        <dbReference type="SAM" id="SignalP"/>
    </source>
</evidence>
<comment type="catalytic activity">
    <reaction evidence="6 10">
        <text>L-methionyl-[protein] + [thioredoxin]-disulfide + H2O = L-methionyl-(S)-S-oxide-[protein] + [thioredoxin]-dithiol</text>
        <dbReference type="Rhea" id="RHEA:14217"/>
        <dbReference type="Rhea" id="RHEA-COMP:10698"/>
        <dbReference type="Rhea" id="RHEA-COMP:10700"/>
        <dbReference type="Rhea" id="RHEA-COMP:12313"/>
        <dbReference type="Rhea" id="RHEA-COMP:12315"/>
        <dbReference type="ChEBI" id="CHEBI:15377"/>
        <dbReference type="ChEBI" id="CHEBI:16044"/>
        <dbReference type="ChEBI" id="CHEBI:29950"/>
        <dbReference type="ChEBI" id="CHEBI:44120"/>
        <dbReference type="ChEBI" id="CHEBI:50058"/>
        <dbReference type="EC" id="1.8.4.11"/>
    </reaction>
</comment>
<gene>
    <name evidence="9 13" type="primary">msrB</name>
    <name evidence="10" type="synonym">msrA</name>
    <name evidence="13" type="ORF">HMPREF0762_02025</name>
</gene>
<dbReference type="HOGENOM" id="CLU_031040_1_0_11"/>
<evidence type="ECO:0000259" key="12">
    <source>
        <dbReference type="PROSITE" id="PS51790"/>
    </source>
</evidence>
<dbReference type="AlphaFoldDB" id="D0WJJ8"/>
<evidence type="ECO:0000256" key="2">
    <source>
        <dbReference type="ARBA" id="ARBA00011017"/>
    </source>
</evidence>
<dbReference type="PROSITE" id="PS51257">
    <property type="entry name" value="PROKAR_LIPOPROTEIN"/>
    <property type="match status" value="1"/>
</dbReference>
<dbReference type="GO" id="GO:0033743">
    <property type="term" value="F:peptide-methionine (R)-S-oxide reductase activity"/>
    <property type="evidence" value="ECO:0007669"/>
    <property type="project" value="UniProtKB-UniRule"/>
</dbReference>
<comment type="similarity">
    <text evidence="10">Belongs to the MsrA Met sulfoxide reductase family.</text>
</comment>
<evidence type="ECO:0000256" key="1">
    <source>
        <dbReference type="ARBA" id="ARBA00008076"/>
    </source>
</evidence>
<feature type="chain" id="PRO_5038673736" description="Multifunctional fusion protein" evidence="11">
    <location>
        <begin position="23"/>
        <end position="408"/>
    </location>
</feature>
<sequence length="408" mass="45301">MNARTRIRAFAALVCAALFATAMLSGCDAQSYLSKATDSHGMKGVSSENPTDTIKEADVNIDYDNLHDIYFAGGCFWGVEEYFSRIPGVADAVSGYANGDANVAHPSYEKVCTDTTGYAETVHVSYDPKIVSLDTLVRQYFKIIDPTSVNKQGNDRGSQYRTGVYYVDEDDRAAIEKVFDDVRAQYDRDVVTELEPLGAWCEAEDYHQDYLKKNPNGYCHIDFSSLDDVKLESGADGAEPYGYKDENGRVRVNEAAFSRPDDDEIARMLTDAQYDITQRDGTERAFTGDYFDNKEPGIYVDVVTGEPLFSSEDKFESGCGWPSFTAPIDPDVIVEKTDMSHGLMRTEVRSRVGDSHLGHVFTDGPAKAGGLRYCIDSAALRFIPLDKMEEQGYGIFMDRCDSYGESTK</sequence>
<evidence type="ECO:0000256" key="10">
    <source>
        <dbReference type="HAMAP-Rule" id="MF_01401"/>
    </source>
</evidence>
<dbReference type="STRING" id="649764.HMPREF0762_02025"/>
<dbReference type="OrthoDB" id="9785497at2"/>
<feature type="active site" description="Nucleophile" evidence="9">
    <location>
        <position position="374"/>
    </location>
</feature>
<evidence type="ECO:0000313" key="14">
    <source>
        <dbReference type="Proteomes" id="UP000006001"/>
    </source>
</evidence>
<comment type="catalytic activity">
    <reaction evidence="8 10">
        <text>[thioredoxin]-disulfide + L-methionine + H2O = L-methionine (S)-S-oxide + [thioredoxin]-dithiol</text>
        <dbReference type="Rhea" id="RHEA:19993"/>
        <dbReference type="Rhea" id="RHEA-COMP:10698"/>
        <dbReference type="Rhea" id="RHEA-COMP:10700"/>
        <dbReference type="ChEBI" id="CHEBI:15377"/>
        <dbReference type="ChEBI" id="CHEBI:29950"/>
        <dbReference type="ChEBI" id="CHEBI:50058"/>
        <dbReference type="ChEBI" id="CHEBI:57844"/>
        <dbReference type="ChEBI" id="CHEBI:58772"/>
        <dbReference type="EC" id="1.8.4.11"/>
    </reaction>
</comment>
<dbReference type="GO" id="GO:0005737">
    <property type="term" value="C:cytoplasm"/>
    <property type="evidence" value="ECO:0007669"/>
    <property type="project" value="TreeGrafter"/>
</dbReference>
<evidence type="ECO:0000256" key="7">
    <source>
        <dbReference type="ARBA" id="ARBA00048488"/>
    </source>
</evidence>
<dbReference type="GO" id="GO:0008113">
    <property type="term" value="F:peptide-methionine (S)-S-oxide reductase activity"/>
    <property type="evidence" value="ECO:0007669"/>
    <property type="project" value="UniProtKB-UniRule"/>
</dbReference>
<dbReference type="InterPro" id="IPR036509">
    <property type="entry name" value="Met_Sox_Rdtase_MsrA_sf"/>
</dbReference>
<organism evidence="13 14">
    <name type="scientific">Slackia exigua (strain ATCC 700122 / DSM 15923 / CIP 105133 / JCM 11022 / KCTC 5966 / S-7)</name>
    <dbReference type="NCBI Taxonomy" id="649764"/>
    <lineage>
        <taxon>Bacteria</taxon>
        <taxon>Bacillati</taxon>
        <taxon>Actinomycetota</taxon>
        <taxon>Coriobacteriia</taxon>
        <taxon>Eggerthellales</taxon>
        <taxon>Eggerthellaceae</taxon>
        <taxon>Slackia</taxon>
    </lineage>
</organism>
<comment type="caution">
    <text evidence="13">The sequence shown here is derived from an EMBL/GenBank/DDBJ whole genome shotgun (WGS) entry which is preliminary data.</text>
</comment>